<proteinExistence type="predicted"/>
<organism evidence="1 2">
    <name type="scientific">Brucella rhizosphaerae</name>
    <dbReference type="NCBI Taxonomy" id="571254"/>
    <lineage>
        <taxon>Bacteria</taxon>
        <taxon>Pseudomonadati</taxon>
        <taxon>Pseudomonadota</taxon>
        <taxon>Alphaproteobacteria</taxon>
        <taxon>Hyphomicrobiales</taxon>
        <taxon>Brucellaceae</taxon>
        <taxon>Brucella/Ochrobactrum group</taxon>
        <taxon>Brucella</taxon>
    </lineage>
</organism>
<dbReference type="EMBL" id="NNRK01000020">
    <property type="protein sequence ID" value="OYR17241.1"/>
    <property type="molecule type" value="Genomic_DNA"/>
</dbReference>
<comment type="caution">
    <text evidence="1">The sequence shown here is derived from an EMBL/GenBank/DDBJ whole genome shotgun (WGS) entry which is preliminary data.</text>
</comment>
<evidence type="ECO:0000313" key="2">
    <source>
        <dbReference type="Proteomes" id="UP000216345"/>
    </source>
</evidence>
<dbReference type="Proteomes" id="UP000216345">
    <property type="component" value="Unassembled WGS sequence"/>
</dbReference>
<reference evidence="1 2" key="1">
    <citation type="submission" date="2017-07" db="EMBL/GenBank/DDBJ databases">
        <title>Phylogenetic study on the rhizospheric bacterium Ochrobactrum sp. A44.</title>
        <authorList>
            <person name="Krzyzanowska D.M."/>
            <person name="Ossowicki A."/>
            <person name="Rajewska M."/>
            <person name="Maciag T."/>
            <person name="Kaczynski Z."/>
            <person name="Czerwicka M."/>
            <person name="Jafra S."/>
        </authorList>
    </citation>
    <scope>NUCLEOTIDE SEQUENCE [LARGE SCALE GENOMIC DNA]</scope>
    <source>
        <strain evidence="1 2">PR17</strain>
    </source>
</reference>
<evidence type="ECO:0000313" key="1">
    <source>
        <dbReference type="EMBL" id="OYR17241.1"/>
    </source>
</evidence>
<accession>A0A256FS38</accession>
<gene>
    <name evidence="1" type="ORF">CEV32_3986</name>
</gene>
<name>A0A256FS38_9HYPH</name>
<sequence length="37" mass="4130">MCFVAEMVGSFAPNSYRSLVRSTLSAFGPHCDPCRYE</sequence>
<keyword evidence="2" id="KW-1185">Reference proteome</keyword>
<protein>
    <submittedName>
        <fullName evidence="1">Uncharacterized protein</fullName>
    </submittedName>
</protein>
<dbReference type="AlphaFoldDB" id="A0A256FS38"/>